<dbReference type="InterPro" id="IPR004827">
    <property type="entry name" value="bZIP"/>
</dbReference>
<keyword evidence="4" id="KW-1185">Reference proteome</keyword>
<dbReference type="PROSITE" id="PS00036">
    <property type="entry name" value="BZIP_BASIC"/>
    <property type="match status" value="1"/>
</dbReference>
<feature type="region of interest" description="Disordered" evidence="1">
    <location>
        <begin position="1"/>
        <end position="23"/>
    </location>
</feature>
<name>A0AA88HIR2_ARTSF</name>
<evidence type="ECO:0000313" key="4">
    <source>
        <dbReference type="Proteomes" id="UP001187531"/>
    </source>
</evidence>
<dbReference type="Gene3D" id="1.20.5.170">
    <property type="match status" value="1"/>
</dbReference>
<protein>
    <recommendedName>
        <fullName evidence="2">BZIP domain-containing protein</fullName>
    </recommendedName>
</protein>
<dbReference type="EMBL" id="JAVRJZ010000020">
    <property type="protein sequence ID" value="KAK2706067.1"/>
    <property type="molecule type" value="Genomic_DNA"/>
</dbReference>
<feature type="compositionally biased region" description="Basic and acidic residues" evidence="1">
    <location>
        <begin position="126"/>
        <end position="141"/>
    </location>
</feature>
<dbReference type="AlphaFoldDB" id="A0AA88HIR2"/>
<gene>
    <name evidence="3" type="ORF">QYM36_016177</name>
</gene>
<dbReference type="Pfam" id="PF07716">
    <property type="entry name" value="bZIP_2"/>
    <property type="match status" value="1"/>
</dbReference>
<dbReference type="GO" id="GO:0003700">
    <property type="term" value="F:DNA-binding transcription factor activity"/>
    <property type="evidence" value="ECO:0007669"/>
    <property type="project" value="InterPro"/>
</dbReference>
<proteinExistence type="predicted"/>
<accession>A0AA88HIR2</accession>
<evidence type="ECO:0000259" key="2">
    <source>
        <dbReference type="PROSITE" id="PS00036"/>
    </source>
</evidence>
<comment type="caution">
    <text evidence="3">The sequence shown here is derived from an EMBL/GenBank/DDBJ whole genome shotgun (WGS) entry which is preliminary data.</text>
</comment>
<sequence>MQVQMSEESGLEAQTNRAYNTRSSNRKKCLRFQYKLDDDELEKDLSSVYDLTDLEDSEDEWKPPKGDGEGYSDDEFDSVCRNEDRLRIAHYLNNELESMTKSKKKKTKATEEKSQNRKRNNNLNPGERRNSNAKAAKEMRERKKLKTQALKQNVIEYENSIAELEKQISYYKLQLKGC</sequence>
<feature type="region of interest" description="Disordered" evidence="1">
    <location>
        <begin position="48"/>
        <end position="76"/>
    </location>
</feature>
<dbReference type="Proteomes" id="UP001187531">
    <property type="component" value="Unassembled WGS sequence"/>
</dbReference>
<feature type="region of interest" description="Disordered" evidence="1">
    <location>
        <begin position="96"/>
        <end position="145"/>
    </location>
</feature>
<reference evidence="3" key="1">
    <citation type="submission" date="2023-07" db="EMBL/GenBank/DDBJ databases">
        <title>Chromosome-level genome assembly of Artemia franciscana.</title>
        <authorList>
            <person name="Jo E."/>
        </authorList>
    </citation>
    <scope>NUCLEOTIDE SEQUENCE</scope>
    <source>
        <tissue evidence="3">Whole body</tissue>
    </source>
</reference>
<evidence type="ECO:0000313" key="3">
    <source>
        <dbReference type="EMBL" id="KAK2706067.1"/>
    </source>
</evidence>
<organism evidence="3 4">
    <name type="scientific">Artemia franciscana</name>
    <name type="common">Brine shrimp</name>
    <name type="synonym">Artemia sanfranciscana</name>
    <dbReference type="NCBI Taxonomy" id="6661"/>
    <lineage>
        <taxon>Eukaryota</taxon>
        <taxon>Metazoa</taxon>
        <taxon>Ecdysozoa</taxon>
        <taxon>Arthropoda</taxon>
        <taxon>Crustacea</taxon>
        <taxon>Branchiopoda</taxon>
        <taxon>Anostraca</taxon>
        <taxon>Artemiidae</taxon>
        <taxon>Artemia</taxon>
    </lineage>
</organism>
<evidence type="ECO:0000256" key="1">
    <source>
        <dbReference type="SAM" id="MobiDB-lite"/>
    </source>
</evidence>
<feature type="domain" description="BZIP" evidence="2">
    <location>
        <begin position="128"/>
        <end position="142"/>
    </location>
</feature>